<evidence type="ECO:0000313" key="1">
    <source>
        <dbReference type="EMBL" id="KAI3733185.1"/>
    </source>
</evidence>
<accession>A0ACB9CG07</accession>
<comment type="caution">
    <text evidence="1">The sequence shown here is derived from an EMBL/GenBank/DDBJ whole genome shotgun (WGS) entry which is preliminary data.</text>
</comment>
<dbReference type="EMBL" id="CM042038">
    <property type="protein sequence ID" value="KAI3733185.1"/>
    <property type="molecule type" value="Genomic_DNA"/>
</dbReference>
<proteinExistence type="predicted"/>
<keyword evidence="2" id="KW-1185">Reference proteome</keyword>
<gene>
    <name evidence="1" type="ORF">L1987_64405</name>
</gene>
<protein>
    <submittedName>
        <fullName evidence="1">Uncharacterized protein</fullName>
    </submittedName>
</protein>
<reference evidence="2" key="1">
    <citation type="journal article" date="2022" name="Mol. Ecol. Resour.">
        <title>The genomes of chicory, endive, great burdock and yacon provide insights into Asteraceae palaeo-polyploidization history and plant inulin production.</title>
        <authorList>
            <person name="Fan W."/>
            <person name="Wang S."/>
            <person name="Wang H."/>
            <person name="Wang A."/>
            <person name="Jiang F."/>
            <person name="Liu H."/>
            <person name="Zhao H."/>
            <person name="Xu D."/>
            <person name="Zhang Y."/>
        </authorList>
    </citation>
    <scope>NUCLEOTIDE SEQUENCE [LARGE SCALE GENOMIC DNA]</scope>
    <source>
        <strain evidence="2">cv. Yunnan</strain>
    </source>
</reference>
<name>A0ACB9CG07_9ASTR</name>
<reference evidence="1 2" key="2">
    <citation type="journal article" date="2022" name="Mol. Ecol. Resour.">
        <title>The genomes of chicory, endive, great burdock and yacon provide insights into Asteraceae paleo-polyploidization history and plant inulin production.</title>
        <authorList>
            <person name="Fan W."/>
            <person name="Wang S."/>
            <person name="Wang H."/>
            <person name="Wang A."/>
            <person name="Jiang F."/>
            <person name="Liu H."/>
            <person name="Zhao H."/>
            <person name="Xu D."/>
            <person name="Zhang Y."/>
        </authorList>
    </citation>
    <scope>NUCLEOTIDE SEQUENCE [LARGE SCALE GENOMIC DNA]</scope>
    <source>
        <strain evidence="2">cv. Yunnan</strain>
        <tissue evidence="1">Leaves</tissue>
    </source>
</reference>
<sequence>MAISAALRDAYNNKKYLPLALRPKKTRAIRRRLTKHQDLLDGSPSCFRLHKWGSAFSHARIHGESFQLLLATKPQGAHVKPPTIVTEENIKLLFEIHEKVDGIRANYNGSLVSLTDIRMKPLGEACATQSILRYFS</sequence>
<organism evidence="1 2">
    <name type="scientific">Smallanthus sonchifolius</name>
    <dbReference type="NCBI Taxonomy" id="185202"/>
    <lineage>
        <taxon>Eukaryota</taxon>
        <taxon>Viridiplantae</taxon>
        <taxon>Streptophyta</taxon>
        <taxon>Embryophyta</taxon>
        <taxon>Tracheophyta</taxon>
        <taxon>Spermatophyta</taxon>
        <taxon>Magnoliopsida</taxon>
        <taxon>eudicotyledons</taxon>
        <taxon>Gunneridae</taxon>
        <taxon>Pentapetalae</taxon>
        <taxon>asterids</taxon>
        <taxon>campanulids</taxon>
        <taxon>Asterales</taxon>
        <taxon>Asteraceae</taxon>
        <taxon>Asteroideae</taxon>
        <taxon>Heliantheae alliance</taxon>
        <taxon>Millerieae</taxon>
        <taxon>Smallanthus</taxon>
    </lineage>
</organism>
<evidence type="ECO:0000313" key="2">
    <source>
        <dbReference type="Proteomes" id="UP001056120"/>
    </source>
</evidence>
<dbReference type="Proteomes" id="UP001056120">
    <property type="component" value="Linkage Group LG21"/>
</dbReference>